<reference evidence="3 4" key="1">
    <citation type="submission" date="2016-11" db="EMBL/GenBank/DDBJ databases">
        <title>Draft Genome Sequences of Nine Cyanobacterial Strains from Diverse Habitats.</title>
        <authorList>
            <person name="Zhu T."/>
            <person name="Hou S."/>
            <person name="Lu X."/>
            <person name="Hess W.R."/>
        </authorList>
    </citation>
    <scope>NUCLEOTIDE SEQUENCE [LARGE SCALE GENOMIC DNA]</scope>
    <source>
        <strain evidence="3 4">NIES-593</strain>
    </source>
</reference>
<name>A0A1U7HLZ9_9CYAN</name>
<feature type="compositionally biased region" description="Basic and acidic residues" evidence="1">
    <location>
        <begin position="19"/>
        <end position="28"/>
    </location>
</feature>
<dbReference type="Proteomes" id="UP000186868">
    <property type="component" value="Unassembled WGS sequence"/>
</dbReference>
<accession>A0A1U7HLZ9</accession>
<dbReference type="Pfam" id="PF17892">
    <property type="entry name" value="Cadherin_5"/>
    <property type="match status" value="1"/>
</dbReference>
<comment type="caution">
    <text evidence="3">The sequence shown here is derived from an EMBL/GenBank/DDBJ whole genome shotgun (WGS) entry which is preliminary data.</text>
</comment>
<keyword evidence="4" id="KW-1185">Reference proteome</keyword>
<evidence type="ECO:0000313" key="3">
    <source>
        <dbReference type="EMBL" id="OKH24568.1"/>
    </source>
</evidence>
<feature type="region of interest" description="Disordered" evidence="1">
    <location>
        <begin position="1"/>
        <end position="28"/>
    </location>
</feature>
<dbReference type="STRING" id="1921803.NIES593_07555"/>
<organism evidence="3 4">
    <name type="scientific">Hydrococcus rivularis NIES-593</name>
    <dbReference type="NCBI Taxonomy" id="1921803"/>
    <lineage>
        <taxon>Bacteria</taxon>
        <taxon>Bacillati</taxon>
        <taxon>Cyanobacteriota</taxon>
        <taxon>Cyanophyceae</taxon>
        <taxon>Pleurocapsales</taxon>
        <taxon>Hydrococcaceae</taxon>
        <taxon>Hydrococcus</taxon>
    </lineage>
</organism>
<dbReference type="InterPro" id="IPR041690">
    <property type="entry name" value="Cadherin_5"/>
</dbReference>
<feature type="domain" description="Cadherin-like" evidence="2">
    <location>
        <begin position="13"/>
        <end position="105"/>
    </location>
</feature>
<proteinExistence type="predicted"/>
<evidence type="ECO:0000256" key="1">
    <source>
        <dbReference type="SAM" id="MobiDB-lite"/>
    </source>
</evidence>
<evidence type="ECO:0000259" key="2">
    <source>
        <dbReference type="Pfam" id="PF17892"/>
    </source>
</evidence>
<feature type="compositionally biased region" description="Polar residues" evidence="1">
    <location>
        <begin position="1"/>
        <end position="15"/>
    </location>
</feature>
<sequence>MTPQSASTDNTTNTPPVAKADKATTTEDKQITLSATKLLENDRDANGDRLKITGVSNATNGTAALDKNGNITFTPKNNFIGDASFQYTVSDGRGGTAKAIVTVSVLAQPEPASSSVVSIGTNLSGIADWSTQMPFLDAFKSSRSWFTQNKSTWDTKEANKLDLDKNGWVKSLPNADSGSKYTSVGTLLFRDKGGRYPGGQYVVLYEGQGTIEYGFDAKKNSTASRPGRDVIDVTPSNEGIWLKIIATDPNKTGNYLRNIRVVPIDYEKTYQSQIFNPKFIEKVDDFSAFRFMDWMKTNNSSQSQWSDRPTPQTARYSTHGTPVEVMVELANQTDTDPWFTMPHLASDEYVTNFASYVKNHLEPERKVYVEYSNEVWNKDFQQSQWALQQGKKEWGGSGDSDTVMRLNWYSKRTTEITQIWDRVFGEDKARVIGVMGAQAANIGVAQQVISYNWTDKPLSHQAYGIDAIAIAPYIGYYLGAPENASQIASWTRDSDGGRKKLFDEITQGGVLSGGPKGGALQQSYDGMKAHIDLARKENLQLIAYEGGQHLAGFKGVEDNAAITKLFIEANRDPRMGDVYRQYLQKWFELGGGTFMNFADIGQPSKWGSWGLLEHVEQNGSPKYDAIMDIIH</sequence>
<dbReference type="Gene3D" id="2.60.40.2810">
    <property type="match status" value="1"/>
</dbReference>
<dbReference type="EMBL" id="MRCB01000006">
    <property type="protein sequence ID" value="OKH24568.1"/>
    <property type="molecule type" value="Genomic_DNA"/>
</dbReference>
<dbReference type="AlphaFoldDB" id="A0A1U7HLZ9"/>
<evidence type="ECO:0000313" key="4">
    <source>
        <dbReference type="Proteomes" id="UP000186868"/>
    </source>
</evidence>
<gene>
    <name evidence="3" type="ORF">NIES593_07555</name>
</gene>
<protein>
    <submittedName>
        <fullName evidence="3">Cellulose-binding protein</fullName>
    </submittedName>
</protein>